<evidence type="ECO:0000313" key="1">
    <source>
        <dbReference type="EMBL" id="TDO20765.1"/>
    </source>
</evidence>
<gene>
    <name evidence="1" type="ORF">CLV32_3399</name>
</gene>
<name>A0A4R6IHP1_9SPHI</name>
<reference evidence="1 2" key="1">
    <citation type="submission" date="2019-03" db="EMBL/GenBank/DDBJ databases">
        <title>Genomic Encyclopedia of Archaeal and Bacterial Type Strains, Phase II (KMG-II): from individual species to whole genera.</title>
        <authorList>
            <person name="Goeker M."/>
        </authorList>
    </citation>
    <scope>NUCLEOTIDE SEQUENCE [LARGE SCALE GENOMIC DNA]</scope>
    <source>
        <strain evidence="1 2">DSM 19034</strain>
    </source>
</reference>
<accession>A0A4R6IHP1</accession>
<comment type="caution">
    <text evidence="1">The sequence shown here is derived from an EMBL/GenBank/DDBJ whole genome shotgun (WGS) entry which is preliminary data.</text>
</comment>
<organism evidence="1 2">
    <name type="scientific">Pedobacter duraquae</name>
    <dbReference type="NCBI Taxonomy" id="425511"/>
    <lineage>
        <taxon>Bacteria</taxon>
        <taxon>Pseudomonadati</taxon>
        <taxon>Bacteroidota</taxon>
        <taxon>Sphingobacteriia</taxon>
        <taxon>Sphingobacteriales</taxon>
        <taxon>Sphingobacteriaceae</taxon>
        <taxon>Pedobacter</taxon>
    </lineage>
</organism>
<protein>
    <submittedName>
        <fullName evidence="1">Uncharacterized protein</fullName>
    </submittedName>
</protein>
<keyword evidence="2" id="KW-1185">Reference proteome</keyword>
<dbReference type="RefSeq" id="WP_166641965.1">
    <property type="nucleotide sequence ID" value="NZ_SNWM01000004.1"/>
</dbReference>
<proteinExistence type="predicted"/>
<dbReference type="AlphaFoldDB" id="A0A4R6IHP1"/>
<dbReference type="EMBL" id="SNWM01000004">
    <property type="protein sequence ID" value="TDO20765.1"/>
    <property type="molecule type" value="Genomic_DNA"/>
</dbReference>
<dbReference type="Proteomes" id="UP000295499">
    <property type="component" value="Unassembled WGS sequence"/>
</dbReference>
<evidence type="ECO:0000313" key="2">
    <source>
        <dbReference type="Proteomes" id="UP000295499"/>
    </source>
</evidence>
<sequence length="46" mass="5292">MDLVDFNYGTTFTRRNAVRKGEEFARKITNDLGLPNPENDTFTNVL</sequence>